<dbReference type="SUPFAM" id="SSF52833">
    <property type="entry name" value="Thioredoxin-like"/>
    <property type="match status" value="1"/>
</dbReference>
<keyword evidence="1" id="KW-0575">Peroxidase</keyword>
<evidence type="ECO:0000256" key="2">
    <source>
        <dbReference type="ARBA" id="ARBA00022862"/>
    </source>
</evidence>
<dbReference type="Pfam" id="PF08534">
    <property type="entry name" value="Redoxin"/>
    <property type="match status" value="1"/>
</dbReference>
<keyword evidence="2" id="KW-0049">Antioxidant</keyword>
<dbReference type="InterPro" id="IPR036249">
    <property type="entry name" value="Thioredoxin-like_sf"/>
</dbReference>
<proteinExistence type="predicted"/>
<dbReference type="Proteomes" id="UP001518989">
    <property type="component" value="Unassembled WGS sequence"/>
</dbReference>
<feature type="domain" description="Redoxin" evidence="6">
    <location>
        <begin position="17"/>
        <end position="166"/>
    </location>
</feature>
<evidence type="ECO:0000256" key="5">
    <source>
        <dbReference type="ARBA" id="ARBA00023284"/>
    </source>
</evidence>
<protein>
    <submittedName>
        <fullName evidence="7">Peroxiredoxin</fullName>
    </submittedName>
</protein>
<dbReference type="CDD" id="cd03017">
    <property type="entry name" value="PRX_BCP"/>
    <property type="match status" value="1"/>
</dbReference>
<gene>
    <name evidence="7" type="ORF">IAI61_19310</name>
</gene>
<organism evidence="7 8">
    <name type="scientific">Roseomonas haemaphysalidis</name>
    <dbReference type="NCBI Taxonomy" id="2768162"/>
    <lineage>
        <taxon>Bacteria</taxon>
        <taxon>Pseudomonadati</taxon>
        <taxon>Pseudomonadota</taxon>
        <taxon>Alphaproteobacteria</taxon>
        <taxon>Acetobacterales</taxon>
        <taxon>Roseomonadaceae</taxon>
        <taxon>Roseomonas</taxon>
    </lineage>
</organism>
<keyword evidence="3" id="KW-0560">Oxidoreductase</keyword>
<evidence type="ECO:0000256" key="3">
    <source>
        <dbReference type="ARBA" id="ARBA00023002"/>
    </source>
</evidence>
<evidence type="ECO:0000313" key="8">
    <source>
        <dbReference type="Proteomes" id="UP001518989"/>
    </source>
</evidence>
<dbReference type="InterPro" id="IPR013740">
    <property type="entry name" value="Redoxin"/>
</dbReference>
<evidence type="ECO:0000259" key="6">
    <source>
        <dbReference type="Pfam" id="PF08534"/>
    </source>
</evidence>
<keyword evidence="8" id="KW-1185">Reference proteome</keyword>
<comment type="caution">
    <text evidence="7">The sequence shown here is derived from an EMBL/GenBank/DDBJ whole genome shotgun (WGS) entry which is preliminary data.</text>
</comment>
<evidence type="ECO:0000313" key="7">
    <source>
        <dbReference type="EMBL" id="MBO1081183.1"/>
    </source>
</evidence>
<dbReference type="InterPro" id="IPR050924">
    <property type="entry name" value="Peroxiredoxin_BCP/PrxQ"/>
</dbReference>
<sequence>MPMETEQATRSRLTSQMLPALSLPSTAGGAVDLAALPAGRSVIYAYPRTSEPGQPAPQGWDMIPGARGCTPQACTFRDHHAELAALGAGVFGLSTQPTAYQQEMAERLHLPFPVLSDAEFHLTDALDLPSFTADGMRLLKRLTLILRDKRIEAVLYPVTAPERSAEEVVAWLKAHPL</sequence>
<reference evidence="7 8" key="1">
    <citation type="submission" date="2020-09" db="EMBL/GenBank/DDBJ databases">
        <title>Roseomonas.</title>
        <authorList>
            <person name="Zhu W."/>
        </authorList>
    </citation>
    <scope>NUCLEOTIDE SEQUENCE [LARGE SCALE GENOMIC DNA]</scope>
    <source>
        <strain evidence="7 8">573</strain>
    </source>
</reference>
<name>A0ABS3KX03_9PROT</name>
<evidence type="ECO:0000256" key="4">
    <source>
        <dbReference type="ARBA" id="ARBA00023157"/>
    </source>
</evidence>
<keyword evidence="5" id="KW-0676">Redox-active center</keyword>
<dbReference type="Gene3D" id="3.40.30.10">
    <property type="entry name" value="Glutaredoxin"/>
    <property type="match status" value="1"/>
</dbReference>
<keyword evidence="4" id="KW-1015">Disulfide bond</keyword>
<accession>A0ABS3KX03</accession>
<evidence type="ECO:0000256" key="1">
    <source>
        <dbReference type="ARBA" id="ARBA00022559"/>
    </source>
</evidence>
<dbReference type="PANTHER" id="PTHR42801:SF21">
    <property type="entry name" value="BCPB PROTEIN"/>
    <property type="match status" value="1"/>
</dbReference>
<dbReference type="PANTHER" id="PTHR42801">
    <property type="entry name" value="THIOREDOXIN-DEPENDENT PEROXIDE REDUCTASE"/>
    <property type="match status" value="1"/>
</dbReference>
<dbReference type="EMBL" id="JACTNG010000013">
    <property type="protein sequence ID" value="MBO1081183.1"/>
    <property type="molecule type" value="Genomic_DNA"/>
</dbReference>